<dbReference type="PROSITE" id="PS00139">
    <property type="entry name" value="THIOL_PROTEASE_CYS"/>
    <property type="match status" value="1"/>
</dbReference>
<dbReference type="EMBL" id="MN739726">
    <property type="protein sequence ID" value="QHT23162.1"/>
    <property type="molecule type" value="Genomic_DNA"/>
</dbReference>
<dbReference type="SMART" id="SM00645">
    <property type="entry name" value="Pept_C1"/>
    <property type="match status" value="1"/>
</dbReference>
<dbReference type="InterPro" id="IPR013128">
    <property type="entry name" value="Peptidase_C1A"/>
</dbReference>
<comment type="similarity">
    <text evidence="1">Belongs to the peptidase C1 family.</text>
</comment>
<dbReference type="InterPro" id="IPR038765">
    <property type="entry name" value="Papain-like_cys_pep_sf"/>
</dbReference>
<dbReference type="Pfam" id="PF08246">
    <property type="entry name" value="Inhibitor_I29"/>
    <property type="match status" value="1"/>
</dbReference>
<dbReference type="AlphaFoldDB" id="A0A6C0E359"/>
<dbReference type="PRINTS" id="PR00705">
    <property type="entry name" value="PAPAIN"/>
</dbReference>
<reference evidence="5" key="1">
    <citation type="journal article" date="2020" name="Nature">
        <title>Giant virus diversity and host interactions through global metagenomics.</title>
        <authorList>
            <person name="Schulz F."/>
            <person name="Roux S."/>
            <person name="Paez-Espino D."/>
            <person name="Jungbluth S."/>
            <person name="Walsh D.A."/>
            <person name="Denef V.J."/>
            <person name="McMahon K.D."/>
            <person name="Konstantinidis K.T."/>
            <person name="Eloe-Fadrosh E.A."/>
            <person name="Kyrpides N.C."/>
            <person name="Woyke T."/>
        </authorList>
    </citation>
    <scope>NUCLEOTIDE SEQUENCE</scope>
    <source>
        <strain evidence="5">GVMAG-M-3300023179-114</strain>
    </source>
</reference>
<proteinExistence type="inferred from homology"/>
<feature type="domain" description="Peptidase C1A papain C-terminal" evidence="3">
    <location>
        <begin position="121"/>
        <end position="349"/>
    </location>
</feature>
<dbReference type="Pfam" id="PF00112">
    <property type="entry name" value="Peptidase_C1"/>
    <property type="match status" value="1"/>
</dbReference>
<accession>A0A6C0E359</accession>
<feature type="domain" description="Cathepsin propeptide inhibitor" evidence="4">
    <location>
        <begin position="31"/>
        <end position="87"/>
    </location>
</feature>
<evidence type="ECO:0000259" key="4">
    <source>
        <dbReference type="SMART" id="SM00848"/>
    </source>
</evidence>
<dbReference type="InterPro" id="IPR000169">
    <property type="entry name" value="Pept_cys_AS"/>
</dbReference>
<dbReference type="FunFam" id="3.90.70.10:FF:000332">
    <property type="entry name" value="Cathepsin L1"/>
    <property type="match status" value="1"/>
</dbReference>
<sequence length="350" mass="38534">MKPIVLLLLPFLTTLCSSVILHKDSNLVDRFRSWIEEFNMQTNDDHQLVHVFTNWLENDKHIETINGKNLSYMLGHNAYSGLNSDEFRQLMGFETNRKMFASNEQTQSLYLRGTYTELSQLPSTVDWRTKGSVTPVKDQGQCGSCWSFSTTGALEGAYQLKYGNLISFSEQQLVDCDTVSNGGKGDHGCNGGLMDNAFSFISKYGGLCTEQSYPYVSGTTQTAGTCQKTCNLVSGSKVVSYTDVKPNSDTDMMAALTQKPVAVAIEADQRSFQLYKSGIFTGVCGMNLDHGVLLVGYTENAYILKNSWGTSWGDKGYIYLGKGNDPATNKPYNNGAGQCGVLMEGSYVNL</sequence>
<dbReference type="GO" id="GO:0008234">
    <property type="term" value="F:cysteine-type peptidase activity"/>
    <property type="evidence" value="ECO:0007669"/>
    <property type="project" value="InterPro"/>
</dbReference>
<dbReference type="InterPro" id="IPR013201">
    <property type="entry name" value="Prot_inhib_I29"/>
</dbReference>
<dbReference type="CDD" id="cd02248">
    <property type="entry name" value="Peptidase_C1A"/>
    <property type="match status" value="1"/>
</dbReference>
<dbReference type="Gene3D" id="3.90.70.10">
    <property type="entry name" value="Cysteine proteinases"/>
    <property type="match status" value="1"/>
</dbReference>
<protein>
    <recommendedName>
        <fullName evidence="6">Peptidase C1A papain C-terminal domain-containing protein</fullName>
    </recommendedName>
</protein>
<evidence type="ECO:0000259" key="3">
    <source>
        <dbReference type="SMART" id="SM00645"/>
    </source>
</evidence>
<dbReference type="SMART" id="SM00848">
    <property type="entry name" value="Inhibitor_I29"/>
    <property type="match status" value="1"/>
</dbReference>
<dbReference type="SUPFAM" id="SSF54001">
    <property type="entry name" value="Cysteine proteinases"/>
    <property type="match status" value="1"/>
</dbReference>
<dbReference type="InterPro" id="IPR000668">
    <property type="entry name" value="Peptidase_C1A_C"/>
</dbReference>
<name>A0A6C0E359_9ZZZZ</name>
<evidence type="ECO:0000256" key="1">
    <source>
        <dbReference type="ARBA" id="ARBA00008455"/>
    </source>
</evidence>
<evidence type="ECO:0008006" key="6">
    <source>
        <dbReference type="Google" id="ProtNLM"/>
    </source>
</evidence>
<keyword evidence="2" id="KW-1015">Disulfide bond</keyword>
<organism evidence="5">
    <name type="scientific">viral metagenome</name>
    <dbReference type="NCBI Taxonomy" id="1070528"/>
    <lineage>
        <taxon>unclassified sequences</taxon>
        <taxon>metagenomes</taxon>
        <taxon>organismal metagenomes</taxon>
    </lineage>
</organism>
<evidence type="ECO:0000256" key="2">
    <source>
        <dbReference type="ARBA" id="ARBA00023157"/>
    </source>
</evidence>
<dbReference type="InterPro" id="IPR039417">
    <property type="entry name" value="Peptidase_C1A_papain-like"/>
</dbReference>
<evidence type="ECO:0000313" key="5">
    <source>
        <dbReference type="EMBL" id="QHT23162.1"/>
    </source>
</evidence>
<dbReference type="PANTHER" id="PTHR12411">
    <property type="entry name" value="CYSTEINE PROTEASE FAMILY C1-RELATED"/>
    <property type="match status" value="1"/>
</dbReference>
<dbReference type="GO" id="GO:0006508">
    <property type="term" value="P:proteolysis"/>
    <property type="evidence" value="ECO:0007669"/>
    <property type="project" value="InterPro"/>
</dbReference>